<organism evidence="2 3">
    <name type="scientific">Phrynosoma platyrhinos</name>
    <name type="common">Desert horned lizard</name>
    <dbReference type="NCBI Taxonomy" id="52577"/>
    <lineage>
        <taxon>Eukaryota</taxon>
        <taxon>Metazoa</taxon>
        <taxon>Chordata</taxon>
        <taxon>Craniata</taxon>
        <taxon>Vertebrata</taxon>
        <taxon>Euteleostomi</taxon>
        <taxon>Lepidosauria</taxon>
        <taxon>Squamata</taxon>
        <taxon>Bifurcata</taxon>
        <taxon>Unidentata</taxon>
        <taxon>Episquamata</taxon>
        <taxon>Toxicofera</taxon>
        <taxon>Iguania</taxon>
        <taxon>Phrynosomatidae</taxon>
        <taxon>Phrynosomatinae</taxon>
        <taxon>Phrynosoma</taxon>
    </lineage>
</organism>
<evidence type="ECO:0000313" key="2">
    <source>
        <dbReference type="EMBL" id="KAH0630670.1"/>
    </source>
</evidence>
<evidence type="ECO:0000313" key="3">
    <source>
        <dbReference type="Proteomes" id="UP000826234"/>
    </source>
</evidence>
<sequence>MGQFPRYAPIYCMIGVGAGPHEEVEVGALLHDIQKCLHLHPQPQLPPVCHAYRCRHNGKPVRAEELDKFLDKERSVFPKRISKSLHIAHKPNGGTSQETASQPPQALQQDASMSAVITVEDSFALPPAISEEGNILQLVPVEQPLPVDPHPAKDMVPPDLPESPAASDETLITGEGAQEEATQSPGAKSQASGQSVGNKSQQGACQCVPLSARCGQMRISHTGEPGGGELIARTIIEDSRREGRLNRAQARRLHNSLLQAMERDSDALESLAHFYRKDLEQTAQHRERFYGYIEQLINVSRESVQEQRELRLAMYSRELGHKTIVPGSLPGTRKKKSKTQAALHSTLLTGSQILFGDSGDEGPALPCPLL</sequence>
<name>A0ABQ7TLG2_PHRPL</name>
<comment type="caution">
    <text evidence="2">The sequence shown here is derived from an EMBL/GenBank/DDBJ whole genome shotgun (WGS) entry which is preliminary data.</text>
</comment>
<feature type="compositionally biased region" description="Polar residues" evidence="1">
    <location>
        <begin position="180"/>
        <end position="201"/>
    </location>
</feature>
<dbReference type="EMBL" id="JAIPUX010000439">
    <property type="protein sequence ID" value="KAH0630670.1"/>
    <property type="molecule type" value="Genomic_DNA"/>
</dbReference>
<feature type="region of interest" description="Disordered" evidence="1">
    <location>
        <begin position="145"/>
        <end position="201"/>
    </location>
</feature>
<proteinExistence type="predicted"/>
<keyword evidence="3" id="KW-1185">Reference proteome</keyword>
<dbReference type="Proteomes" id="UP000826234">
    <property type="component" value="Unassembled WGS sequence"/>
</dbReference>
<accession>A0ABQ7TLG2</accession>
<feature type="compositionally biased region" description="Polar residues" evidence="1">
    <location>
        <begin position="93"/>
        <end position="112"/>
    </location>
</feature>
<protein>
    <submittedName>
        <fullName evidence="2">Uncharacterized protein</fullName>
    </submittedName>
</protein>
<feature type="region of interest" description="Disordered" evidence="1">
    <location>
        <begin position="83"/>
        <end position="112"/>
    </location>
</feature>
<reference evidence="2 3" key="1">
    <citation type="journal article" date="2022" name="Gigascience">
        <title>A chromosome-level genome assembly and annotation of the desert horned lizard, Phrynosoma platyrhinos, provides insight into chromosomal rearrangements among reptiles.</title>
        <authorList>
            <person name="Koochekian N."/>
            <person name="Ascanio A."/>
            <person name="Farleigh K."/>
            <person name="Card D.C."/>
            <person name="Schield D.R."/>
            <person name="Castoe T.A."/>
            <person name="Jezkova T."/>
        </authorList>
    </citation>
    <scope>NUCLEOTIDE SEQUENCE [LARGE SCALE GENOMIC DNA]</scope>
    <source>
        <strain evidence="2">NK-2021</strain>
    </source>
</reference>
<gene>
    <name evidence="2" type="ORF">JD844_013943</name>
</gene>
<evidence type="ECO:0000256" key="1">
    <source>
        <dbReference type="SAM" id="MobiDB-lite"/>
    </source>
</evidence>